<feature type="compositionally biased region" description="Low complexity" evidence="1">
    <location>
        <begin position="67"/>
        <end position="92"/>
    </location>
</feature>
<evidence type="ECO:0000313" key="2">
    <source>
        <dbReference type="EMBL" id="MFC7078943.1"/>
    </source>
</evidence>
<feature type="region of interest" description="Disordered" evidence="1">
    <location>
        <begin position="67"/>
        <end position="133"/>
    </location>
</feature>
<accession>A0ABD5WMA2</accession>
<organism evidence="2 3">
    <name type="scientific">Halorussus caseinilyticus</name>
    <dbReference type="NCBI Taxonomy" id="3034025"/>
    <lineage>
        <taxon>Archaea</taxon>
        <taxon>Methanobacteriati</taxon>
        <taxon>Methanobacteriota</taxon>
        <taxon>Stenosarchaea group</taxon>
        <taxon>Halobacteria</taxon>
        <taxon>Halobacteriales</taxon>
        <taxon>Haladaptataceae</taxon>
        <taxon>Halorussus</taxon>
    </lineage>
</organism>
<dbReference type="AlphaFoldDB" id="A0ABD5WMA2"/>
<reference evidence="2 3" key="1">
    <citation type="journal article" date="2019" name="Int. J. Syst. Evol. Microbiol.">
        <title>The Global Catalogue of Microorganisms (GCM) 10K type strain sequencing project: providing services to taxonomists for standard genome sequencing and annotation.</title>
        <authorList>
            <consortium name="The Broad Institute Genomics Platform"/>
            <consortium name="The Broad Institute Genome Sequencing Center for Infectious Disease"/>
            <person name="Wu L."/>
            <person name="Ma J."/>
        </authorList>
    </citation>
    <scope>NUCLEOTIDE SEQUENCE [LARGE SCALE GENOMIC DNA]</scope>
    <source>
        <strain evidence="2 3">DT72</strain>
    </source>
</reference>
<comment type="caution">
    <text evidence="2">The sequence shown here is derived from an EMBL/GenBank/DDBJ whole genome shotgun (WGS) entry which is preliminary data.</text>
</comment>
<proteinExistence type="predicted"/>
<keyword evidence="3" id="KW-1185">Reference proteome</keyword>
<evidence type="ECO:0000256" key="1">
    <source>
        <dbReference type="SAM" id="MobiDB-lite"/>
    </source>
</evidence>
<feature type="compositionally biased region" description="Basic and acidic residues" evidence="1">
    <location>
        <begin position="103"/>
        <end position="114"/>
    </location>
</feature>
<sequence length="133" mass="14024">MEWVAVLLIDQSVVAQLVKGLGSVAFAAYGLVFADKLESLARGTSLDTLRRHLLPVLVSLGDSAWRTSASSRGRVRSSSKPSRASSSSSSPGSSPPRPSDSSRTSRDCRLDSPESPRPGLSSTDSTLELVGNH</sequence>
<evidence type="ECO:0000313" key="3">
    <source>
        <dbReference type="Proteomes" id="UP001596407"/>
    </source>
</evidence>
<name>A0ABD5WMA2_9EURY</name>
<dbReference type="EMBL" id="JBHSZH010000001">
    <property type="protein sequence ID" value="MFC7078943.1"/>
    <property type="molecule type" value="Genomic_DNA"/>
</dbReference>
<gene>
    <name evidence="2" type="ORF">ACFQJ6_01165</name>
</gene>
<protein>
    <submittedName>
        <fullName evidence="2">Uncharacterized protein</fullName>
    </submittedName>
</protein>
<dbReference type="RefSeq" id="WP_382208489.1">
    <property type="nucleotide sequence ID" value="NZ_JBHSZH010000001.1"/>
</dbReference>
<dbReference type="Proteomes" id="UP001596407">
    <property type="component" value="Unassembled WGS sequence"/>
</dbReference>